<feature type="compositionally biased region" description="Basic residues" evidence="17">
    <location>
        <begin position="93"/>
        <end position="111"/>
    </location>
</feature>
<dbReference type="Gene3D" id="3.30.70.330">
    <property type="match status" value="1"/>
</dbReference>
<evidence type="ECO:0000259" key="18">
    <source>
        <dbReference type="PROSITE" id="PS50102"/>
    </source>
</evidence>
<proteinExistence type="inferred from homology"/>
<keyword evidence="4" id="KW-1017">Isopeptide bond</keyword>
<comment type="subunit">
    <text evidence="13">Binds to A3 enhancer proteins SRp75, SRp55, SRp40 and SRp30. Interacts with ILDR1 (via C-terminus) and ILDR2.</text>
</comment>
<comment type="function">
    <text evidence="12">Sequence-specific RNA-binding protein which participates in the control of pre-mRNA splicing.</text>
</comment>
<dbReference type="AlphaFoldDB" id="A0A401PEA0"/>
<dbReference type="STRING" id="75743.A0A401PEA0"/>
<evidence type="ECO:0000256" key="2">
    <source>
        <dbReference type="ARBA" id="ARBA00010269"/>
    </source>
</evidence>
<dbReference type="SMART" id="SM00360">
    <property type="entry name" value="RRM"/>
    <property type="match status" value="1"/>
</dbReference>
<feature type="region of interest" description="Disordered" evidence="17">
    <location>
        <begin position="1"/>
        <end position="164"/>
    </location>
</feature>
<evidence type="ECO:0000256" key="17">
    <source>
        <dbReference type="SAM" id="MobiDB-lite"/>
    </source>
</evidence>
<keyword evidence="11" id="KW-0539">Nucleus</keyword>
<feature type="region of interest" description="Disordered" evidence="17">
    <location>
        <begin position="296"/>
        <end position="328"/>
    </location>
</feature>
<evidence type="ECO:0000313" key="19">
    <source>
        <dbReference type="EMBL" id="GCB71490.1"/>
    </source>
</evidence>
<comment type="caution">
    <text evidence="19">The sequence shown here is derived from an EMBL/GenBank/DDBJ whole genome shotgun (WGS) entry which is preliminary data.</text>
</comment>
<dbReference type="Pfam" id="PF00076">
    <property type="entry name" value="RRM_1"/>
    <property type="match status" value="1"/>
</dbReference>
<dbReference type="Proteomes" id="UP000288216">
    <property type="component" value="Unassembled WGS sequence"/>
</dbReference>
<evidence type="ECO:0000256" key="15">
    <source>
        <dbReference type="ARBA" id="ARBA00077153"/>
    </source>
</evidence>
<reference evidence="19 20" key="1">
    <citation type="journal article" date="2018" name="Nat. Ecol. Evol.">
        <title>Shark genomes provide insights into elasmobranch evolution and the origin of vertebrates.</title>
        <authorList>
            <person name="Hara Y"/>
            <person name="Yamaguchi K"/>
            <person name="Onimaru K"/>
            <person name="Kadota M"/>
            <person name="Koyanagi M"/>
            <person name="Keeley SD"/>
            <person name="Tatsumi K"/>
            <person name="Tanaka K"/>
            <person name="Motone F"/>
            <person name="Kageyama Y"/>
            <person name="Nozu R"/>
            <person name="Adachi N"/>
            <person name="Nishimura O"/>
            <person name="Nakagawa R"/>
            <person name="Tanegashima C"/>
            <person name="Kiyatake I"/>
            <person name="Matsumoto R"/>
            <person name="Murakumo K"/>
            <person name="Nishida K"/>
            <person name="Terakita A"/>
            <person name="Kuratani S"/>
            <person name="Sato K"/>
            <person name="Hyodo S Kuraku.S."/>
        </authorList>
    </citation>
    <scope>NUCLEOTIDE SEQUENCE [LARGE SCALE GENOMIC DNA]</scope>
</reference>
<keyword evidence="10" id="KW-0508">mRNA splicing</keyword>
<dbReference type="PANTHER" id="PTHR48034">
    <property type="entry name" value="TRANSFORMER-2 SEX-DETERMINING PROTEIN-RELATED"/>
    <property type="match status" value="1"/>
</dbReference>
<dbReference type="InterPro" id="IPR012677">
    <property type="entry name" value="Nucleotide-bd_a/b_plait_sf"/>
</dbReference>
<evidence type="ECO:0000256" key="14">
    <source>
        <dbReference type="ARBA" id="ARBA00073289"/>
    </source>
</evidence>
<keyword evidence="9" id="KW-0007">Acetylation</keyword>
<dbReference type="EMBL" id="BFAA01003478">
    <property type="protein sequence ID" value="GCB71490.1"/>
    <property type="molecule type" value="Genomic_DNA"/>
</dbReference>
<feature type="domain" description="RRM" evidence="18">
    <location>
        <begin position="169"/>
        <end position="247"/>
    </location>
</feature>
<dbReference type="GO" id="GO:0003723">
    <property type="term" value="F:RNA binding"/>
    <property type="evidence" value="ECO:0007669"/>
    <property type="project" value="UniProtKB-UniRule"/>
</dbReference>
<dbReference type="CDD" id="cd12363">
    <property type="entry name" value="RRM_TRA2"/>
    <property type="match status" value="1"/>
</dbReference>
<dbReference type="InterPro" id="IPR050441">
    <property type="entry name" value="RBM"/>
</dbReference>
<evidence type="ECO:0000256" key="16">
    <source>
        <dbReference type="PROSITE-ProRule" id="PRU00176"/>
    </source>
</evidence>
<evidence type="ECO:0000256" key="8">
    <source>
        <dbReference type="ARBA" id="ARBA00022884"/>
    </source>
</evidence>
<evidence type="ECO:0000256" key="1">
    <source>
        <dbReference type="ARBA" id="ARBA00004123"/>
    </source>
</evidence>
<keyword evidence="3" id="KW-0488">Methylation</keyword>
<comment type="similarity">
    <text evidence="2">Belongs to the splicing factor SR family.</text>
</comment>
<sequence length="328" mass="37726">MSDIDETAYEGRESRSPSKSPSGSAGRVKSESRSASRSASRASKRSESRSRSRSKSRSHSRRHSHRRYSRSRSRSHSHRRRSRSRSYTPEYRSRRRSRSHSPMSSRRRHAGSRTGHVSAKHGALIVDVEKSAARTAPSSQMKDDSWRRAGYGKKEGKLGSQNANPDPNTCLGVFGLSLYTTERDLREVFSRYGPLAGVNVVYDQRTGRSRGFAFVYFERLEDAKEAMERANGMELDGRRIRVDYSITKRPHTPTPGIYMGRPTHSSGGGGGGGGRRRDSYYDRGYDKYDRYDERDYDYRYSRRRSPSPYYSRGYRSRSRSRSYSPRRY</sequence>
<keyword evidence="5" id="KW-0597">Phosphoprotein</keyword>
<evidence type="ECO:0000256" key="4">
    <source>
        <dbReference type="ARBA" id="ARBA00022499"/>
    </source>
</evidence>
<feature type="compositionally biased region" description="Basic residues" evidence="17">
    <location>
        <begin position="51"/>
        <end position="84"/>
    </location>
</feature>
<comment type="subcellular location">
    <subcellularLocation>
        <location evidence="1">Nucleus</location>
    </subcellularLocation>
</comment>
<organism evidence="19 20">
    <name type="scientific">Scyliorhinus torazame</name>
    <name type="common">Cloudy catshark</name>
    <name type="synonym">Catulus torazame</name>
    <dbReference type="NCBI Taxonomy" id="75743"/>
    <lineage>
        <taxon>Eukaryota</taxon>
        <taxon>Metazoa</taxon>
        <taxon>Chordata</taxon>
        <taxon>Craniata</taxon>
        <taxon>Vertebrata</taxon>
        <taxon>Chondrichthyes</taxon>
        <taxon>Elasmobranchii</taxon>
        <taxon>Galeomorphii</taxon>
        <taxon>Galeoidea</taxon>
        <taxon>Carcharhiniformes</taxon>
        <taxon>Scyliorhinidae</taxon>
        <taxon>Scyliorhinus</taxon>
    </lineage>
</organism>
<name>A0A401PEA0_SCYTO</name>
<dbReference type="OrthoDB" id="439808at2759"/>
<evidence type="ECO:0000256" key="11">
    <source>
        <dbReference type="ARBA" id="ARBA00023242"/>
    </source>
</evidence>
<dbReference type="InterPro" id="IPR000504">
    <property type="entry name" value="RRM_dom"/>
</dbReference>
<feature type="region of interest" description="Disordered" evidence="17">
    <location>
        <begin position="247"/>
        <end position="283"/>
    </location>
</feature>
<accession>A0A401PEA0</accession>
<keyword evidence="7" id="KW-0832">Ubl conjugation</keyword>
<keyword evidence="6" id="KW-0507">mRNA processing</keyword>
<evidence type="ECO:0000256" key="6">
    <source>
        <dbReference type="ARBA" id="ARBA00022664"/>
    </source>
</evidence>
<evidence type="ECO:0000313" key="20">
    <source>
        <dbReference type="Proteomes" id="UP000288216"/>
    </source>
</evidence>
<dbReference type="PROSITE" id="PS50102">
    <property type="entry name" value="RRM"/>
    <property type="match status" value="1"/>
</dbReference>
<evidence type="ECO:0000256" key="7">
    <source>
        <dbReference type="ARBA" id="ARBA00022843"/>
    </source>
</evidence>
<keyword evidence="20" id="KW-1185">Reference proteome</keyword>
<dbReference type="FunFam" id="3.30.70.330:FF:000200">
    <property type="entry name" value="transformer-2 protein homolog alpha"/>
    <property type="match status" value="1"/>
</dbReference>
<keyword evidence="8 16" id="KW-0694">RNA-binding</keyword>
<dbReference type="GO" id="GO:0005634">
    <property type="term" value="C:nucleus"/>
    <property type="evidence" value="ECO:0007669"/>
    <property type="project" value="UniProtKB-SubCell"/>
</dbReference>
<dbReference type="GO" id="GO:0006397">
    <property type="term" value="P:mRNA processing"/>
    <property type="evidence" value="ECO:0007669"/>
    <property type="project" value="UniProtKB-KW"/>
</dbReference>
<evidence type="ECO:0000256" key="10">
    <source>
        <dbReference type="ARBA" id="ARBA00023187"/>
    </source>
</evidence>
<dbReference type="SUPFAM" id="SSF54928">
    <property type="entry name" value="RNA-binding domain, RBD"/>
    <property type="match status" value="1"/>
</dbReference>
<protein>
    <recommendedName>
        <fullName evidence="14">Transformer-2 protein homolog alpha</fullName>
    </recommendedName>
    <alternativeName>
        <fullName evidence="15">Transformer-2 protein homolog A</fullName>
    </alternativeName>
</protein>
<evidence type="ECO:0000256" key="12">
    <source>
        <dbReference type="ARBA" id="ARBA00056621"/>
    </source>
</evidence>
<feature type="compositionally biased region" description="Basic and acidic residues" evidence="17">
    <location>
        <begin position="141"/>
        <end position="157"/>
    </location>
</feature>
<evidence type="ECO:0000256" key="3">
    <source>
        <dbReference type="ARBA" id="ARBA00022481"/>
    </source>
</evidence>
<dbReference type="GO" id="GO:0008380">
    <property type="term" value="P:RNA splicing"/>
    <property type="evidence" value="ECO:0007669"/>
    <property type="project" value="UniProtKB-KW"/>
</dbReference>
<dbReference type="InterPro" id="IPR035979">
    <property type="entry name" value="RBD_domain_sf"/>
</dbReference>
<feature type="compositionally biased region" description="Basic residues" evidence="17">
    <location>
        <begin position="314"/>
        <end position="328"/>
    </location>
</feature>
<gene>
    <name evidence="19" type="ORF">scyTo_0008850</name>
</gene>
<dbReference type="OMA" id="GFISMST"/>
<evidence type="ECO:0000256" key="9">
    <source>
        <dbReference type="ARBA" id="ARBA00022990"/>
    </source>
</evidence>
<evidence type="ECO:0000256" key="5">
    <source>
        <dbReference type="ARBA" id="ARBA00022553"/>
    </source>
</evidence>
<evidence type="ECO:0000256" key="13">
    <source>
        <dbReference type="ARBA" id="ARBA00065043"/>
    </source>
</evidence>